<feature type="region of interest" description="Disordered" evidence="1">
    <location>
        <begin position="116"/>
        <end position="171"/>
    </location>
</feature>
<comment type="caution">
    <text evidence="2">The sequence shown here is derived from an EMBL/GenBank/DDBJ whole genome shotgun (WGS) entry which is preliminary data.</text>
</comment>
<feature type="compositionally biased region" description="Basic and acidic residues" evidence="1">
    <location>
        <begin position="8"/>
        <end position="22"/>
    </location>
</feature>
<dbReference type="AlphaFoldDB" id="A0A5B7FZ88"/>
<proteinExistence type="predicted"/>
<reference evidence="2 3" key="1">
    <citation type="submission" date="2019-05" db="EMBL/GenBank/DDBJ databases">
        <title>Another draft genome of Portunus trituberculatus and its Hox gene families provides insights of decapod evolution.</title>
        <authorList>
            <person name="Jeong J.-H."/>
            <person name="Song I."/>
            <person name="Kim S."/>
            <person name="Choi T."/>
            <person name="Kim D."/>
            <person name="Ryu S."/>
            <person name="Kim W."/>
        </authorList>
    </citation>
    <scope>NUCLEOTIDE SEQUENCE [LARGE SCALE GENOMIC DNA]</scope>
    <source>
        <tissue evidence="2">Muscle</tissue>
    </source>
</reference>
<dbReference type="Proteomes" id="UP000324222">
    <property type="component" value="Unassembled WGS sequence"/>
</dbReference>
<accession>A0A5B7FZ88</accession>
<dbReference type="EMBL" id="VSRR010009444">
    <property type="protein sequence ID" value="MPC50343.1"/>
    <property type="molecule type" value="Genomic_DNA"/>
</dbReference>
<evidence type="ECO:0000313" key="2">
    <source>
        <dbReference type="EMBL" id="MPC50343.1"/>
    </source>
</evidence>
<evidence type="ECO:0000256" key="1">
    <source>
        <dbReference type="SAM" id="MobiDB-lite"/>
    </source>
</evidence>
<organism evidence="2 3">
    <name type="scientific">Portunus trituberculatus</name>
    <name type="common">Swimming crab</name>
    <name type="synonym">Neptunus trituberculatus</name>
    <dbReference type="NCBI Taxonomy" id="210409"/>
    <lineage>
        <taxon>Eukaryota</taxon>
        <taxon>Metazoa</taxon>
        <taxon>Ecdysozoa</taxon>
        <taxon>Arthropoda</taxon>
        <taxon>Crustacea</taxon>
        <taxon>Multicrustacea</taxon>
        <taxon>Malacostraca</taxon>
        <taxon>Eumalacostraca</taxon>
        <taxon>Eucarida</taxon>
        <taxon>Decapoda</taxon>
        <taxon>Pleocyemata</taxon>
        <taxon>Brachyura</taxon>
        <taxon>Eubrachyura</taxon>
        <taxon>Portunoidea</taxon>
        <taxon>Portunidae</taxon>
        <taxon>Portuninae</taxon>
        <taxon>Portunus</taxon>
    </lineage>
</organism>
<gene>
    <name evidence="2" type="ORF">E2C01_044171</name>
</gene>
<protein>
    <submittedName>
        <fullName evidence="2">Uncharacterized protein</fullName>
    </submittedName>
</protein>
<keyword evidence="3" id="KW-1185">Reference proteome</keyword>
<sequence>MKKLVHHLRSDNTWSERRRQEEPLTGARLSLTRGVPDGTLTGVNTHLKEERRAATSFAASPWRRRPRANFLSKCNTATATKTHEPQRFTIPSQVSTTTLLLITVAQGRRSLVVPLQKPRREGGRATSCHATPLHSTPPHSGWSERREGQWDGRGQQRANPTRPIPPASAGTLTGPRCRCLLKHFGVTSQGSRNLVTQAAPSTPIPTRPPSPLLYHRSSSTSSSFQFSISVHLHLSITPLFTFYPAYRHNDVTSIHAPGILHAFTCPSHHNTVSDD</sequence>
<feature type="region of interest" description="Disordered" evidence="1">
    <location>
        <begin position="1"/>
        <end position="23"/>
    </location>
</feature>
<name>A0A5B7FZ88_PORTR</name>
<evidence type="ECO:0000313" key="3">
    <source>
        <dbReference type="Proteomes" id="UP000324222"/>
    </source>
</evidence>